<comment type="similarity">
    <text evidence="1">Belongs to the sigma-70 factor family. ECF subfamily.</text>
</comment>
<dbReference type="RefSeq" id="WP_178931595.1">
    <property type="nucleotide sequence ID" value="NZ_JACBAZ010000002.1"/>
</dbReference>
<dbReference type="GO" id="GO:0016987">
    <property type="term" value="F:sigma factor activity"/>
    <property type="evidence" value="ECO:0007669"/>
    <property type="project" value="UniProtKB-KW"/>
</dbReference>
<dbReference type="InterPro" id="IPR013325">
    <property type="entry name" value="RNA_pol_sigma_r2"/>
</dbReference>
<dbReference type="InterPro" id="IPR036388">
    <property type="entry name" value="WH-like_DNA-bd_sf"/>
</dbReference>
<dbReference type="PANTHER" id="PTHR43133:SF51">
    <property type="entry name" value="RNA POLYMERASE SIGMA FACTOR"/>
    <property type="match status" value="1"/>
</dbReference>
<evidence type="ECO:0000256" key="4">
    <source>
        <dbReference type="ARBA" id="ARBA00023163"/>
    </source>
</evidence>
<dbReference type="InterPro" id="IPR014331">
    <property type="entry name" value="RNA_pol_sigma70_ECF_RHOBA"/>
</dbReference>
<dbReference type="EMBL" id="JACBAZ010000002">
    <property type="protein sequence ID" value="NWK55054.1"/>
    <property type="molecule type" value="Genomic_DNA"/>
</dbReference>
<evidence type="ECO:0000313" key="7">
    <source>
        <dbReference type="EMBL" id="NWK55054.1"/>
    </source>
</evidence>
<dbReference type="Gene3D" id="1.10.10.10">
    <property type="entry name" value="Winged helix-like DNA-binding domain superfamily/Winged helix DNA-binding domain"/>
    <property type="match status" value="1"/>
</dbReference>
<name>A0A851GLN9_9BACT</name>
<feature type="domain" description="RNA polymerase sigma factor 70 region 4 type 2" evidence="6">
    <location>
        <begin position="112"/>
        <end position="164"/>
    </location>
</feature>
<gene>
    <name evidence="7" type="ORF">HW115_05500</name>
</gene>
<proteinExistence type="inferred from homology"/>
<organism evidence="7 8">
    <name type="scientific">Oceaniferula marina</name>
    <dbReference type="NCBI Taxonomy" id="2748318"/>
    <lineage>
        <taxon>Bacteria</taxon>
        <taxon>Pseudomonadati</taxon>
        <taxon>Verrucomicrobiota</taxon>
        <taxon>Verrucomicrobiia</taxon>
        <taxon>Verrucomicrobiales</taxon>
        <taxon>Verrucomicrobiaceae</taxon>
        <taxon>Oceaniferula</taxon>
    </lineage>
</organism>
<evidence type="ECO:0000256" key="3">
    <source>
        <dbReference type="ARBA" id="ARBA00023082"/>
    </source>
</evidence>
<reference evidence="7 8" key="1">
    <citation type="submission" date="2020-07" db="EMBL/GenBank/DDBJ databases">
        <title>Roseicoccus Jingziensis gen. nov., sp. nov., isolated from coastal seawater.</title>
        <authorList>
            <person name="Feng X."/>
        </authorList>
    </citation>
    <scope>NUCLEOTIDE SEQUENCE [LARGE SCALE GENOMIC DNA]</scope>
    <source>
        <strain evidence="7 8">N1E253</strain>
    </source>
</reference>
<dbReference type="NCBIfam" id="TIGR02989">
    <property type="entry name" value="Sig-70_gvs1"/>
    <property type="match status" value="1"/>
</dbReference>
<dbReference type="Pfam" id="PF04542">
    <property type="entry name" value="Sigma70_r2"/>
    <property type="match status" value="1"/>
</dbReference>
<dbReference type="InterPro" id="IPR039425">
    <property type="entry name" value="RNA_pol_sigma-70-like"/>
</dbReference>
<dbReference type="GO" id="GO:0006352">
    <property type="term" value="P:DNA-templated transcription initiation"/>
    <property type="evidence" value="ECO:0007669"/>
    <property type="project" value="InterPro"/>
</dbReference>
<dbReference type="SUPFAM" id="SSF88659">
    <property type="entry name" value="Sigma3 and sigma4 domains of RNA polymerase sigma factors"/>
    <property type="match status" value="1"/>
</dbReference>
<feature type="domain" description="RNA polymerase sigma-70 region 2" evidence="5">
    <location>
        <begin position="16"/>
        <end position="81"/>
    </location>
</feature>
<dbReference type="Pfam" id="PF08281">
    <property type="entry name" value="Sigma70_r4_2"/>
    <property type="match status" value="1"/>
</dbReference>
<evidence type="ECO:0000256" key="2">
    <source>
        <dbReference type="ARBA" id="ARBA00023015"/>
    </source>
</evidence>
<dbReference type="AlphaFoldDB" id="A0A851GLN9"/>
<dbReference type="PANTHER" id="PTHR43133">
    <property type="entry name" value="RNA POLYMERASE ECF-TYPE SIGMA FACTO"/>
    <property type="match status" value="1"/>
</dbReference>
<comment type="caution">
    <text evidence="7">The sequence shown here is derived from an EMBL/GenBank/DDBJ whole genome shotgun (WGS) entry which is preliminary data.</text>
</comment>
<protein>
    <submittedName>
        <fullName evidence="7">Sigma-70 family RNA polymerase sigma factor</fullName>
    </submittedName>
</protein>
<evidence type="ECO:0000313" key="8">
    <source>
        <dbReference type="Proteomes" id="UP000557872"/>
    </source>
</evidence>
<evidence type="ECO:0000259" key="6">
    <source>
        <dbReference type="Pfam" id="PF08281"/>
    </source>
</evidence>
<keyword evidence="2" id="KW-0805">Transcription regulation</keyword>
<dbReference type="NCBIfam" id="TIGR02937">
    <property type="entry name" value="sigma70-ECF"/>
    <property type="match status" value="1"/>
</dbReference>
<sequence length="179" mass="20815">MASHPPEINTFIKLLLEHQSALRAYIVSLMPGSDDAEDVLQNTNVVIWEKMNSFEDGSNFQAWIFAIARNMVKSQFRANKRHHSPSMDDELIQAIDQVWNQRPEKETTLRQRALDRCLEKLKPSDRDLIEVRYSKGKTLEQHAKRIKRSPDSLRTALSRVRAKLRNCVHKRLLLEGDVQ</sequence>
<dbReference type="InterPro" id="IPR014284">
    <property type="entry name" value="RNA_pol_sigma-70_dom"/>
</dbReference>
<evidence type="ECO:0000259" key="5">
    <source>
        <dbReference type="Pfam" id="PF04542"/>
    </source>
</evidence>
<dbReference type="Gene3D" id="1.10.1740.10">
    <property type="match status" value="1"/>
</dbReference>
<dbReference type="InterPro" id="IPR013249">
    <property type="entry name" value="RNA_pol_sigma70_r4_t2"/>
</dbReference>
<dbReference type="SUPFAM" id="SSF88946">
    <property type="entry name" value="Sigma2 domain of RNA polymerase sigma factors"/>
    <property type="match status" value="1"/>
</dbReference>
<keyword evidence="8" id="KW-1185">Reference proteome</keyword>
<dbReference type="Proteomes" id="UP000557872">
    <property type="component" value="Unassembled WGS sequence"/>
</dbReference>
<accession>A0A851GLN9</accession>
<dbReference type="InterPro" id="IPR013324">
    <property type="entry name" value="RNA_pol_sigma_r3/r4-like"/>
</dbReference>
<evidence type="ECO:0000256" key="1">
    <source>
        <dbReference type="ARBA" id="ARBA00010641"/>
    </source>
</evidence>
<keyword evidence="3" id="KW-0731">Sigma factor</keyword>
<keyword evidence="4" id="KW-0804">Transcription</keyword>
<dbReference type="GO" id="GO:0003677">
    <property type="term" value="F:DNA binding"/>
    <property type="evidence" value="ECO:0007669"/>
    <property type="project" value="InterPro"/>
</dbReference>
<dbReference type="InterPro" id="IPR007627">
    <property type="entry name" value="RNA_pol_sigma70_r2"/>
</dbReference>